<dbReference type="Pfam" id="PF13304">
    <property type="entry name" value="AAA_21"/>
    <property type="match status" value="1"/>
</dbReference>
<organism evidence="4 5">
    <name type="scientific">Xanthomonas chitinilytica</name>
    <dbReference type="NCBI Taxonomy" id="2989819"/>
    <lineage>
        <taxon>Bacteria</taxon>
        <taxon>Pseudomonadati</taxon>
        <taxon>Pseudomonadota</taxon>
        <taxon>Gammaproteobacteria</taxon>
        <taxon>Lysobacterales</taxon>
        <taxon>Lysobacteraceae</taxon>
        <taxon>Xanthomonas</taxon>
    </lineage>
</organism>
<accession>A0ABT3JVS7</accession>
<dbReference type="CDD" id="cd01026">
    <property type="entry name" value="TOPRIM_OLD"/>
    <property type="match status" value="1"/>
</dbReference>
<dbReference type="InterPro" id="IPR034139">
    <property type="entry name" value="TOPRIM_OLD"/>
</dbReference>
<gene>
    <name evidence="4" type="ORF">OK345_08640</name>
</gene>
<evidence type="ECO:0000259" key="2">
    <source>
        <dbReference type="Pfam" id="PF13476"/>
    </source>
</evidence>
<dbReference type="Pfam" id="PF20469">
    <property type="entry name" value="OLD-like_TOPRIM"/>
    <property type="match status" value="1"/>
</dbReference>
<dbReference type="EMBL" id="JAPCHY010000005">
    <property type="protein sequence ID" value="MCW4472570.1"/>
    <property type="molecule type" value="Genomic_DNA"/>
</dbReference>
<dbReference type="PANTHER" id="PTHR43581">
    <property type="entry name" value="ATP/GTP PHOSPHATASE"/>
    <property type="match status" value="1"/>
</dbReference>
<dbReference type="RefSeq" id="WP_265127528.1">
    <property type="nucleotide sequence ID" value="NZ_JAPCHY010000005.1"/>
</dbReference>
<keyword evidence="5" id="KW-1185">Reference proteome</keyword>
<evidence type="ECO:0000259" key="1">
    <source>
        <dbReference type="Pfam" id="PF13304"/>
    </source>
</evidence>
<dbReference type="InterPro" id="IPR051396">
    <property type="entry name" value="Bact_Antivir_Def_Nuclease"/>
</dbReference>
<proteinExistence type="predicted"/>
<dbReference type="PANTHER" id="PTHR43581:SF4">
    <property type="entry name" value="ATP_GTP PHOSPHATASE"/>
    <property type="match status" value="1"/>
</dbReference>
<feature type="domain" description="ATPase AAA-type core" evidence="1">
    <location>
        <begin position="259"/>
        <end position="332"/>
    </location>
</feature>
<reference evidence="4 5" key="1">
    <citation type="submission" date="2022-10" db="EMBL/GenBank/DDBJ databases">
        <title>Xanthomonas sp. H13-6.</title>
        <authorList>
            <person name="Liu X."/>
            <person name="Deng Z."/>
            <person name="Jiang Y."/>
            <person name="Yu T."/>
            <person name="Ai J."/>
        </authorList>
    </citation>
    <scope>NUCLEOTIDE SEQUENCE [LARGE SCALE GENOMIC DNA]</scope>
    <source>
        <strain evidence="4 5">H13-6</strain>
    </source>
</reference>
<dbReference type="InterPro" id="IPR003959">
    <property type="entry name" value="ATPase_AAA_core"/>
</dbReference>
<dbReference type="SUPFAM" id="SSF52540">
    <property type="entry name" value="P-loop containing nucleoside triphosphate hydrolases"/>
    <property type="match status" value="1"/>
</dbReference>
<name>A0ABT3JVS7_9XANT</name>
<dbReference type="Gene3D" id="3.40.50.300">
    <property type="entry name" value="P-loop containing nucleotide triphosphate hydrolases"/>
    <property type="match status" value="2"/>
</dbReference>
<evidence type="ECO:0000313" key="5">
    <source>
        <dbReference type="Proteomes" id="UP001209922"/>
    </source>
</evidence>
<dbReference type="Pfam" id="PF13476">
    <property type="entry name" value="AAA_23"/>
    <property type="match status" value="1"/>
</dbReference>
<dbReference type="CDD" id="cd00267">
    <property type="entry name" value="ABC_ATPase"/>
    <property type="match status" value="1"/>
</dbReference>
<dbReference type="InterPro" id="IPR027417">
    <property type="entry name" value="P-loop_NTPase"/>
</dbReference>
<feature type="domain" description="OLD protein-like TOPRIM" evidence="3">
    <location>
        <begin position="375"/>
        <end position="438"/>
    </location>
</feature>
<protein>
    <submittedName>
        <fullName evidence="4">AAA family ATPase</fullName>
    </submittedName>
</protein>
<comment type="caution">
    <text evidence="4">The sequence shown here is derived from an EMBL/GenBank/DDBJ whole genome shotgun (WGS) entry which is preliminary data.</text>
</comment>
<dbReference type="Proteomes" id="UP001209922">
    <property type="component" value="Unassembled WGS sequence"/>
</dbReference>
<evidence type="ECO:0000259" key="3">
    <source>
        <dbReference type="Pfam" id="PF20469"/>
    </source>
</evidence>
<feature type="domain" description="Rad50/SbcC-type AAA" evidence="2">
    <location>
        <begin position="4"/>
        <end position="82"/>
    </location>
</feature>
<evidence type="ECO:0000313" key="4">
    <source>
        <dbReference type="EMBL" id="MCW4472570.1"/>
    </source>
</evidence>
<dbReference type="InterPro" id="IPR038729">
    <property type="entry name" value="Rad50/SbcC_AAA"/>
</dbReference>
<sequence>MIRKVVIRNYRKFRNLDVEMLPGTNVLVGSNDSGKSTLIEAINLALTGRVGGRAFAQELSPYYVNLNATKEYVQALQSNPKAAPPTVIVEVYLEDGGEAEILRGTNNLLGEDACGVRIQAKLSPEFAEEYANFVTDPDSIRLVPIEYYRVDWLGFSGNAVTARSVPATASVVDPASVRLQSGVDYHMQQIIRTHLDPKERVELSRQYRCLREAFSDQEAVKAINEKLKGDSESLTQRALSLAIDISQRYTWESGLVAHLDDLPFQFVSKGEQSALKTVLAVGRKADSAQVVLIEEPEAHLSFAHLRALMKRIEAQCEGKQVIVATHSNFVLNKLGLKNMILLGEDGAHTRLTDVPDATVEYFKKLAGFDTLRLVLAKGAILVEGPSDELIVQRGYLDAKGKLPIDDGIDVISVGLSHKRFLDVAVRLKRRVWAVTDNDGKTSDQIKERFAEYAGYDFVSVHTGNDPEQRTLEPQIVAANELTTLNAALGKSYASKEEAVAAMIADKTGAALAIFESDTVIKMPEYLADVIGA</sequence>